<feature type="domain" description="3-oxo-5-alpha-steroid 4-dehydrogenase C-terminal" evidence="10">
    <location>
        <begin position="201"/>
        <end position="321"/>
    </location>
</feature>
<evidence type="ECO:0000259" key="10">
    <source>
        <dbReference type="Pfam" id="PF02544"/>
    </source>
</evidence>
<comment type="pathway">
    <text evidence="9">Protein modification; protein glycosylation.</text>
</comment>
<dbReference type="GO" id="GO:0102389">
    <property type="term" value="F:polyprenol reductase activity"/>
    <property type="evidence" value="ECO:0007669"/>
    <property type="project" value="UniProtKB-UniRule"/>
</dbReference>
<evidence type="ECO:0000256" key="8">
    <source>
        <dbReference type="ARBA" id="ARBA00049427"/>
    </source>
</evidence>
<name>A0A443S876_9ACAR</name>
<dbReference type="InterPro" id="IPR001104">
    <property type="entry name" value="3-oxo-5_a-steroid_4-DH_C"/>
</dbReference>
<evidence type="ECO:0000256" key="4">
    <source>
        <dbReference type="ARBA" id="ARBA00022989"/>
    </source>
</evidence>
<dbReference type="UniPathway" id="UPA00378"/>
<dbReference type="EMBL" id="NCKV01006073">
    <property type="protein sequence ID" value="RWS23674.1"/>
    <property type="molecule type" value="Genomic_DNA"/>
</dbReference>
<feature type="transmembrane region" description="Helical" evidence="9">
    <location>
        <begin position="280"/>
        <end position="303"/>
    </location>
</feature>
<feature type="transmembrane region" description="Helical" evidence="9">
    <location>
        <begin position="202"/>
        <end position="221"/>
    </location>
</feature>
<evidence type="ECO:0000256" key="1">
    <source>
        <dbReference type="ARBA" id="ARBA00004127"/>
    </source>
</evidence>
<keyword evidence="9" id="KW-0256">Endoplasmic reticulum</keyword>
<dbReference type="STRING" id="299467.A0A443S876"/>
<feature type="transmembrane region" description="Helical" evidence="9">
    <location>
        <begin position="78"/>
        <end position="102"/>
    </location>
</feature>
<reference evidence="11 12" key="1">
    <citation type="journal article" date="2018" name="Gigascience">
        <title>Genomes of trombidid mites reveal novel predicted allergens and laterally-transferred genes associated with secondary metabolism.</title>
        <authorList>
            <person name="Dong X."/>
            <person name="Chaisiri K."/>
            <person name="Xia D."/>
            <person name="Armstrong S.D."/>
            <person name="Fang Y."/>
            <person name="Donnelly M.J."/>
            <person name="Kadowaki T."/>
            <person name="McGarry J.W."/>
            <person name="Darby A.C."/>
            <person name="Makepeace B.L."/>
        </authorList>
    </citation>
    <scope>NUCLEOTIDE SEQUENCE [LARGE SCALE GENOMIC DNA]</scope>
    <source>
        <strain evidence="11">UoL-UT</strain>
    </source>
</reference>
<keyword evidence="3 9" id="KW-0812">Transmembrane</keyword>
<evidence type="ECO:0000256" key="6">
    <source>
        <dbReference type="ARBA" id="ARBA00046320"/>
    </source>
</evidence>
<accession>A0A443S876</accession>
<evidence type="ECO:0000256" key="2">
    <source>
        <dbReference type="ARBA" id="ARBA00012522"/>
    </source>
</evidence>
<feature type="transmembrane region" description="Helical" evidence="9">
    <location>
        <begin position="163"/>
        <end position="182"/>
    </location>
</feature>
<organism evidence="11 12">
    <name type="scientific">Leptotrombidium deliense</name>
    <dbReference type="NCBI Taxonomy" id="299467"/>
    <lineage>
        <taxon>Eukaryota</taxon>
        <taxon>Metazoa</taxon>
        <taxon>Ecdysozoa</taxon>
        <taxon>Arthropoda</taxon>
        <taxon>Chelicerata</taxon>
        <taxon>Arachnida</taxon>
        <taxon>Acari</taxon>
        <taxon>Acariformes</taxon>
        <taxon>Trombidiformes</taxon>
        <taxon>Prostigmata</taxon>
        <taxon>Anystina</taxon>
        <taxon>Parasitengona</taxon>
        <taxon>Trombiculoidea</taxon>
        <taxon>Trombiculidae</taxon>
        <taxon>Leptotrombidium</taxon>
    </lineage>
</organism>
<comment type="function">
    <text evidence="9">Plays a key role in early steps of protein N-linked glycosylation by being involved in the conversion of polyprenol into dolichol. Acts as a polyprenal reductase that mediates the reduction of polyprenal into dolichal in a NADP-dependent mechanism. Dolichols are required for the synthesis of dolichol-linked monosaccharides and the oligosaccharide precursor used for N-glycosylation.</text>
</comment>
<keyword evidence="12" id="KW-1185">Reference proteome</keyword>
<comment type="subcellular location">
    <subcellularLocation>
        <location evidence="1">Endomembrane system</location>
        <topology evidence="1">Multi-pass membrane protein</topology>
    </subcellularLocation>
    <subcellularLocation>
        <location evidence="9">Endoplasmic reticulum membrane</location>
    </subcellularLocation>
</comment>
<evidence type="ECO:0000256" key="7">
    <source>
        <dbReference type="ARBA" id="ARBA00047186"/>
    </source>
</evidence>
<dbReference type="GO" id="GO:0006488">
    <property type="term" value="P:dolichol-linked oligosaccharide biosynthetic process"/>
    <property type="evidence" value="ECO:0007669"/>
    <property type="project" value="UniProtKB-UniRule"/>
</dbReference>
<proteinExistence type="inferred from homology"/>
<dbReference type="Pfam" id="PF02544">
    <property type="entry name" value="Steroid_dh"/>
    <property type="match status" value="1"/>
</dbReference>
<evidence type="ECO:0000256" key="3">
    <source>
        <dbReference type="ARBA" id="ARBA00022692"/>
    </source>
</evidence>
<sequence>MKMVFVAKNLLWAEWISFSSIVTVVGLLVIYYSKLVPEAFHRIFKYGKAAELHDGAIKKLNKIELPKRTLTVNRDYRWFYHFYLFATTFYTILGCSVIQVYIFNQRMPKFLSELLDSFVGTHRKSTVTPESVIMAMLLIIIQVTRRLSECIFLSVYSDAKMNVIHYIFGFSFYFGVGLSVLAEAPGFTNSGLTDVLLGGNFITWNHVLGLCLFVWSSSLQYESHTILAKLRKDNKGRVVTYRHSIPKGGWFNLISCPHYFAEILIYMSLCVVFGGRSVTWWMVCCFVLTNQVIVGLFNHHWYLQTFKDYPKQRKAVIPFLLFVQT</sequence>
<keyword evidence="4 9" id="KW-1133">Transmembrane helix</keyword>
<keyword evidence="9" id="KW-0560">Oxidoreductase</keyword>
<evidence type="ECO:0000256" key="5">
    <source>
        <dbReference type="ARBA" id="ARBA00023136"/>
    </source>
</evidence>
<protein>
    <recommendedName>
        <fullName evidence="7 9">Polyprenal reductase</fullName>
        <ecNumber evidence="2 9">1.3.1.94</ecNumber>
    </recommendedName>
</protein>
<dbReference type="GO" id="GO:0016095">
    <property type="term" value="P:polyprenol catabolic process"/>
    <property type="evidence" value="ECO:0007669"/>
    <property type="project" value="UniProtKB-UniRule"/>
</dbReference>
<dbReference type="GO" id="GO:0005789">
    <property type="term" value="C:endoplasmic reticulum membrane"/>
    <property type="evidence" value="ECO:0007669"/>
    <property type="project" value="UniProtKB-SubCell"/>
</dbReference>
<evidence type="ECO:0000256" key="9">
    <source>
        <dbReference type="RuleBase" id="RU367081"/>
    </source>
</evidence>
<dbReference type="PANTHER" id="PTHR14624">
    <property type="entry name" value="DFG10 PROTEIN"/>
    <property type="match status" value="1"/>
</dbReference>
<dbReference type="AlphaFoldDB" id="A0A443S876"/>
<feature type="transmembrane region" description="Helical" evidence="9">
    <location>
        <begin position="132"/>
        <end position="156"/>
    </location>
</feature>
<feature type="transmembrane region" description="Helical" evidence="9">
    <location>
        <begin position="250"/>
        <end position="274"/>
    </location>
</feature>
<dbReference type="PROSITE" id="PS50244">
    <property type="entry name" value="S5A_REDUCTASE"/>
    <property type="match status" value="1"/>
</dbReference>
<comment type="catalytic activity">
    <reaction evidence="8 9">
        <text>a di-trans,poly-cis-dolichal + NADP(+) = a di-trans,poly-cis-polyprenal + NADPH + H(+)</text>
        <dbReference type="Rhea" id="RHEA:80727"/>
        <dbReference type="Rhea" id="RHEA-COMP:19536"/>
        <dbReference type="Rhea" id="RHEA-COMP:19537"/>
        <dbReference type="ChEBI" id="CHEBI:15378"/>
        <dbReference type="ChEBI" id="CHEBI:57783"/>
        <dbReference type="ChEBI" id="CHEBI:58349"/>
        <dbReference type="ChEBI" id="CHEBI:231623"/>
        <dbReference type="ChEBI" id="CHEBI:231637"/>
        <dbReference type="EC" id="1.3.1.94"/>
    </reaction>
    <physiologicalReaction direction="right-to-left" evidence="8 9">
        <dbReference type="Rhea" id="RHEA:80729"/>
    </physiologicalReaction>
</comment>
<dbReference type="InterPro" id="IPR039698">
    <property type="entry name" value="Dfg10/SRD5A3"/>
</dbReference>
<dbReference type="GO" id="GO:0160198">
    <property type="term" value="F:polyprenal reductase activity"/>
    <property type="evidence" value="ECO:0007669"/>
    <property type="project" value="UniProtKB-EC"/>
</dbReference>
<comment type="similarity">
    <text evidence="6 9">Belongs to the steroid 5-alpha reductase family. Polyprenal reductase subfamily.</text>
</comment>
<dbReference type="OrthoDB" id="5788137at2759"/>
<dbReference type="PANTHER" id="PTHR14624:SF0">
    <property type="entry name" value="POLYPRENOL REDUCTASE"/>
    <property type="match status" value="1"/>
</dbReference>
<gene>
    <name evidence="11" type="ORF">B4U80_03498</name>
</gene>
<comment type="caution">
    <text evidence="11">The sequence shown here is derived from an EMBL/GenBank/DDBJ whole genome shotgun (WGS) entry which is preliminary data.</text>
</comment>
<keyword evidence="5 9" id="KW-0472">Membrane</keyword>
<dbReference type="GO" id="GO:0003865">
    <property type="term" value="F:3-oxo-5-alpha-steroid 4-dehydrogenase activity"/>
    <property type="evidence" value="ECO:0007669"/>
    <property type="project" value="TreeGrafter"/>
</dbReference>
<dbReference type="EC" id="1.3.1.94" evidence="2 9"/>
<feature type="transmembrane region" description="Helical" evidence="9">
    <location>
        <begin position="12"/>
        <end position="32"/>
    </location>
</feature>
<evidence type="ECO:0000313" key="11">
    <source>
        <dbReference type="EMBL" id="RWS23674.1"/>
    </source>
</evidence>
<dbReference type="VEuPathDB" id="VectorBase:LDEU008366"/>
<dbReference type="Proteomes" id="UP000288716">
    <property type="component" value="Unassembled WGS sequence"/>
</dbReference>
<evidence type="ECO:0000313" key="12">
    <source>
        <dbReference type="Proteomes" id="UP000288716"/>
    </source>
</evidence>
<keyword evidence="9" id="KW-0521">NADP</keyword>